<feature type="transmembrane region" description="Helical" evidence="6">
    <location>
        <begin position="57"/>
        <end position="78"/>
    </location>
</feature>
<keyword evidence="3 6" id="KW-0812">Transmembrane</keyword>
<feature type="transmembrane region" description="Helical" evidence="6">
    <location>
        <begin position="115"/>
        <end position="136"/>
    </location>
</feature>
<evidence type="ECO:0000256" key="3">
    <source>
        <dbReference type="ARBA" id="ARBA00022692"/>
    </source>
</evidence>
<evidence type="ECO:0000313" key="9">
    <source>
        <dbReference type="Proteomes" id="UP000243719"/>
    </source>
</evidence>
<dbReference type="Pfam" id="PF07690">
    <property type="entry name" value="MFS_1"/>
    <property type="match status" value="1"/>
</dbReference>
<feature type="transmembrane region" description="Helical" evidence="6">
    <location>
        <begin position="402"/>
        <end position="424"/>
    </location>
</feature>
<keyword evidence="5 6" id="KW-0472">Membrane</keyword>
<accession>A0A1H2PJX4</accession>
<feature type="domain" description="Major facilitator superfamily (MFS) profile" evidence="7">
    <location>
        <begin position="24"/>
        <end position="429"/>
    </location>
</feature>
<feature type="transmembrane region" description="Helical" evidence="6">
    <location>
        <begin position="249"/>
        <end position="268"/>
    </location>
</feature>
<dbReference type="Proteomes" id="UP000243719">
    <property type="component" value="Unassembled WGS sequence"/>
</dbReference>
<dbReference type="InterPro" id="IPR011701">
    <property type="entry name" value="MFS"/>
</dbReference>
<dbReference type="FunFam" id="1.20.1250.20:FF:000018">
    <property type="entry name" value="MFS transporter permease"/>
    <property type="match status" value="1"/>
</dbReference>
<protein>
    <submittedName>
        <fullName evidence="8">Sugar phosphate permease</fullName>
    </submittedName>
</protein>
<dbReference type="Gene3D" id="1.20.1250.20">
    <property type="entry name" value="MFS general substrate transporter like domains"/>
    <property type="match status" value="2"/>
</dbReference>
<dbReference type="RefSeq" id="WP_091904307.1">
    <property type="nucleotide sequence ID" value="NZ_FNLO01000001.1"/>
</dbReference>
<dbReference type="InterPro" id="IPR020846">
    <property type="entry name" value="MFS_dom"/>
</dbReference>
<dbReference type="PROSITE" id="PS50850">
    <property type="entry name" value="MFS"/>
    <property type="match status" value="1"/>
</dbReference>
<dbReference type="GO" id="GO:0022857">
    <property type="term" value="F:transmembrane transporter activity"/>
    <property type="evidence" value="ECO:0007669"/>
    <property type="project" value="InterPro"/>
</dbReference>
<evidence type="ECO:0000256" key="2">
    <source>
        <dbReference type="ARBA" id="ARBA00022448"/>
    </source>
</evidence>
<dbReference type="SUPFAM" id="SSF103473">
    <property type="entry name" value="MFS general substrate transporter"/>
    <property type="match status" value="1"/>
</dbReference>
<dbReference type="PANTHER" id="PTHR43791">
    <property type="entry name" value="PERMEASE-RELATED"/>
    <property type="match status" value="1"/>
</dbReference>
<dbReference type="CDD" id="cd17319">
    <property type="entry name" value="MFS_ExuT_GudP_like"/>
    <property type="match status" value="1"/>
</dbReference>
<evidence type="ECO:0000256" key="6">
    <source>
        <dbReference type="SAM" id="Phobius"/>
    </source>
</evidence>
<keyword evidence="2" id="KW-0813">Transport</keyword>
<feature type="transmembrane region" description="Helical" evidence="6">
    <location>
        <begin position="338"/>
        <end position="358"/>
    </location>
</feature>
<evidence type="ECO:0000259" key="7">
    <source>
        <dbReference type="PROSITE" id="PS50850"/>
    </source>
</evidence>
<dbReference type="GO" id="GO:0016020">
    <property type="term" value="C:membrane"/>
    <property type="evidence" value="ECO:0007669"/>
    <property type="project" value="UniProtKB-SubCell"/>
</dbReference>
<feature type="transmembrane region" description="Helical" evidence="6">
    <location>
        <begin position="280"/>
        <end position="301"/>
    </location>
</feature>
<evidence type="ECO:0000256" key="5">
    <source>
        <dbReference type="ARBA" id="ARBA00023136"/>
    </source>
</evidence>
<keyword evidence="4 6" id="KW-1133">Transmembrane helix</keyword>
<evidence type="ECO:0000313" key="8">
    <source>
        <dbReference type="EMBL" id="SDV46708.1"/>
    </source>
</evidence>
<dbReference type="PANTHER" id="PTHR43791:SF36">
    <property type="entry name" value="TRANSPORTER, PUTATIVE (AFU_ORTHOLOGUE AFUA_6G08340)-RELATED"/>
    <property type="match status" value="1"/>
</dbReference>
<dbReference type="InterPro" id="IPR036259">
    <property type="entry name" value="MFS_trans_sf"/>
</dbReference>
<dbReference type="EMBL" id="FNLO01000001">
    <property type="protein sequence ID" value="SDV46708.1"/>
    <property type="molecule type" value="Genomic_DNA"/>
</dbReference>
<keyword evidence="9" id="KW-1185">Reference proteome</keyword>
<dbReference type="OrthoDB" id="5441967at2"/>
<comment type="subcellular location">
    <subcellularLocation>
        <location evidence="1">Membrane</location>
        <topology evidence="1">Multi-pass membrane protein</topology>
    </subcellularLocation>
</comment>
<gene>
    <name evidence="8" type="ORF">SAMN05216551_101564</name>
</gene>
<dbReference type="STRING" id="1770053.SAMN05216551_101564"/>
<feature type="transmembrane region" description="Helical" evidence="6">
    <location>
        <begin position="90"/>
        <end position="109"/>
    </location>
</feature>
<sequence>MREHIEDPQQQAEQAVIRKVAWRFLPMLIVGYLLNYLDRSNIGFAALTMNRELGLTASQFGLGAGLFFVAYCICEIPSNVMLFRVGARLWLARIMITWGLLSALMAFVVGPYSYYGARVLLGMSEAGFFPGVTFFLSSWFPAKYRTSILAWFLLAIPLSSLIGGPLSGSLLYLDGWLGMSGWKWMFVLEGTPTALVGIWALYVLADSPAKARWLTPDERELIQRMLASEQREKPRKDFGAALRDPRVHLLALIQFGFTVGSYGVGIWLPQILKQFLSTPLEIGLVSAIPYAFASVGMLLWARRSDRSGNALGNLAASCAVGAIGLACSVFAHGVSASMVGLTIALIGVTAARAIFWAIPGRIMTGIGAAAGFAYINCIAALGGFAGPYVIGWAKERTGSFTAGLVVMAVVLTVTVVLVLPLHLVGQRSRRAAG</sequence>
<feature type="transmembrane region" description="Helical" evidence="6">
    <location>
        <begin position="313"/>
        <end position="332"/>
    </location>
</feature>
<feature type="transmembrane region" description="Helical" evidence="6">
    <location>
        <begin position="365"/>
        <end position="390"/>
    </location>
</feature>
<name>A0A1H2PJX4_9BURK</name>
<proteinExistence type="predicted"/>
<feature type="transmembrane region" description="Helical" evidence="6">
    <location>
        <begin position="184"/>
        <end position="205"/>
    </location>
</feature>
<dbReference type="AlphaFoldDB" id="A0A1H2PJX4"/>
<feature type="transmembrane region" description="Helical" evidence="6">
    <location>
        <begin position="20"/>
        <end position="37"/>
    </location>
</feature>
<evidence type="ECO:0000256" key="1">
    <source>
        <dbReference type="ARBA" id="ARBA00004141"/>
    </source>
</evidence>
<feature type="transmembrane region" description="Helical" evidence="6">
    <location>
        <begin position="148"/>
        <end position="172"/>
    </location>
</feature>
<evidence type="ECO:0000256" key="4">
    <source>
        <dbReference type="ARBA" id="ARBA00022989"/>
    </source>
</evidence>
<organism evidence="8 9">
    <name type="scientific">Chitinasiproducens palmae</name>
    <dbReference type="NCBI Taxonomy" id="1770053"/>
    <lineage>
        <taxon>Bacteria</taxon>
        <taxon>Pseudomonadati</taxon>
        <taxon>Pseudomonadota</taxon>
        <taxon>Betaproteobacteria</taxon>
        <taxon>Burkholderiales</taxon>
        <taxon>Burkholderiaceae</taxon>
        <taxon>Chitinasiproducens</taxon>
    </lineage>
</organism>
<reference evidence="9" key="1">
    <citation type="submission" date="2016-09" db="EMBL/GenBank/DDBJ databases">
        <authorList>
            <person name="Varghese N."/>
            <person name="Submissions S."/>
        </authorList>
    </citation>
    <scope>NUCLEOTIDE SEQUENCE [LARGE SCALE GENOMIC DNA]</scope>
    <source>
        <strain evidence="9">JS23</strain>
    </source>
</reference>